<proteinExistence type="predicted"/>
<name>A0A0Y0MT99_9MICO</name>
<dbReference type="Proteomes" id="UP000058305">
    <property type="component" value="Chromosome"/>
</dbReference>
<keyword evidence="3" id="KW-1185">Reference proteome</keyword>
<evidence type="ECO:0000256" key="1">
    <source>
        <dbReference type="SAM" id="MobiDB-lite"/>
    </source>
</evidence>
<dbReference type="AlphaFoldDB" id="A0A0Y0MT99"/>
<feature type="region of interest" description="Disordered" evidence="1">
    <location>
        <begin position="47"/>
        <end position="80"/>
    </location>
</feature>
<protein>
    <submittedName>
        <fullName evidence="2">Uncharacterized protein</fullName>
    </submittedName>
</protein>
<reference evidence="2 3" key="1">
    <citation type="journal article" date="2016" name="J. Biotechnol.">
        <title>First complete genome sequence of a species in the genus Microterricola, an extremophilic cold active enzyme producing bacterial strain ERGS5:02 isolated from Sikkim Himalaya.</title>
        <authorList>
            <person name="Himanshu"/>
            <person name="Swarnkar M.K."/>
            <person name="Singh D."/>
            <person name="Kumar R."/>
        </authorList>
    </citation>
    <scope>NUCLEOTIDE SEQUENCE [LARGE SCALE GENOMIC DNA]</scope>
    <source>
        <strain evidence="2 3">ERGS5:02</strain>
    </source>
</reference>
<sequence length="229" mass="23820">MTATPTPKPRLQRRVLGLSIAGAIVLALGAVGAGYVVGLDATSSAAESAGVGSGESPARPAPESGAPVAPLPEPSTEPVSLVPADCSGIYSTDWSTQMDGLVLNPAWSSESGQPAIIGSSDEELEATLQAAAPLTCRWGNEQGGSDRALVTNVAQLHGDQSEASLARMNAIGYDCYDELGGTRCIVESKDDNGTWGESHFLRDGVWVATRWMNIAPDGYTHDIVNTLWP</sequence>
<dbReference type="RefSeq" id="WP_067225608.1">
    <property type="nucleotide sequence ID" value="NZ_CP014145.1"/>
</dbReference>
<organism evidence="2 3">
    <name type="scientific">Microterricola viridarii</name>
    <dbReference type="NCBI Taxonomy" id="412690"/>
    <lineage>
        <taxon>Bacteria</taxon>
        <taxon>Bacillati</taxon>
        <taxon>Actinomycetota</taxon>
        <taxon>Actinomycetes</taxon>
        <taxon>Micrococcales</taxon>
        <taxon>Microbacteriaceae</taxon>
        <taxon>Microterricola</taxon>
    </lineage>
</organism>
<dbReference type="KEGG" id="mvd:AWU67_00890"/>
<gene>
    <name evidence="2" type="ORF">AWU67_00890</name>
</gene>
<dbReference type="OrthoDB" id="5108077at2"/>
<feature type="compositionally biased region" description="Low complexity" evidence="1">
    <location>
        <begin position="47"/>
        <end position="58"/>
    </location>
</feature>
<dbReference type="EMBL" id="CP014145">
    <property type="protein sequence ID" value="AMB57652.1"/>
    <property type="molecule type" value="Genomic_DNA"/>
</dbReference>
<evidence type="ECO:0000313" key="3">
    <source>
        <dbReference type="Proteomes" id="UP000058305"/>
    </source>
</evidence>
<accession>A0A0Y0MT99</accession>
<reference evidence="3" key="2">
    <citation type="submission" date="2016-01" db="EMBL/GenBank/DDBJ databases">
        <title>First complete genome sequence of a species in the genus Microterricola, an extremophilic cold active enzyme producing strain ERGS5:02 isolated from Sikkim Himalaya.</title>
        <authorList>
            <person name="Kumar R."/>
            <person name="Singh D."/>
            <person name="Swarnkar M.K."/>
        </authorList>
    </citation>
    <scope>NUCLEOTIDE SEQUENCE [LARGE SCALE GENOMIC DNA]</scope>
    <source>
        <strain evidence="3">ERGS5:02</strain>
    </source>
</reference>
<evidence type="ECO:0000313" key="2">
    <source>
        <dbReference type="EMBL" id="AMB57652.1"/>
    </source>
</evidence>